<keyword evidence="3" id="KW-1185">Reference proteome</keyword>
<sequence>MSVNDPYEINVLSPDHVSFCRGAGGVFKGVIGSTAYEELVVCRAFPYTYLTKYISVRNLKGEELGVIVEQEQLDEESRSELEKELSMRYFAPQVTRVDSVKQKSEMWVWELQTNLGPTRLTMRNLHEHMLFPGDSRVILTDMNGKRCEIPNVRALDAHSRKQLKDII</sequence>
<gene>
    <name evidence="2" type="ORF">J2Z66_002243</name>
</gene>
<dbReference type="RefSeq" id="WP_209971385.1">
    <property type="nucleotide sequence ID" value="NZ_JAGGLB010000005.1"/>
</dbReference>
<comment type="caution">
    <text evidence="2">The sequence shown here is derived from an EMBL/GenBank/DDBJ whole genome shotgun (WGS) entry which is preliminary data.</text>
</comment>
<evidence type="ECO:0000259" key="1">
    <source>
        <dbReference type="Pfam" id="PF08909"/>
    </source>
</evidence>
<feature type="domain" description="DUF1854" evidence="1">
    <location>
        <begin position="36"/>
        <end position="165"/>
    </location>
</feature>
<dbReference type="InterPro" id="IPR015005">
    <property type="entry name" value="DUF1854"/>
</dbReference>
<organism evidence="2 3">
    <name type="scientific">Paenibacillus eucommiae</name>
    <dbReference type="NCBI Taxonomy" id="1355755"/>
    <lineage>
        <taxon>Bacteria</taxon>
        <taxon>Bacillati</taxon>
        <taxon>Bacillota</taxon>
        <taxon>Bacilli</taxon>
        <taxon>Bacillales</taxon>
        <taxon>Paenibacillaceae</taxon>
        <taxon>Paenibacillus</taxon>
    </lineage>
</organism>
<name>A0ABS4IST7_9BACL</name>
<dbReference type="Pfam" id="PF08909">
    <property type="entry name" value="DUF1854"/>
    <property type="match status" value="1"/>
</dbReference>
<proteinExistence type="predicted"/>
<protein>
    <recommendedName>
        <fullName evidence="1">DUF1854 domain-containing protein</fullName>
    </recommendedName>
</protein>
<reference evidence="2 3" key="1">
    <citation type="submission" date="2021-03" db="EMBL/GenBank/DDBJ databases">
        <title>Genomic Encyclopedia of Type Strains, Phase IV (KMG-IV): sequencing the most valuable type-strain genomes for metagenomic binning, comparative biology and taxonomic classification.</title>
        <authorList>
            <person name="Goeker M."/>
        </authorList>
    </citation>
    <scope>NUCLEOTIDE SEQUENCE [LARGE SCALE GENOMIC DNA]</scope>
    <source>
        <strain evidence="2 3">DSM 26048</strain>
    </source>
</reference>
<evidence type="ECO:0000313" key="3">
    <source>
        <dbReference type="Proteomes" id="UP001519287"/>
    </source>
</evidence>
<dbReference type="Proteomes" id="UP001519287">
    <property type="component" value="Unassembled WGS sequence"/>
</dbReference>
<accession>A0ABS4IST7</accession>
<evidence type="ECO:0000313" key="2">
    <source>
        <dbReference type="EMBL" id="MBP1990637.1"/>
    </source>
</evidence>
<dbReference type="EMBL" id="JAGGLB010000005">
    <property type="protein sequence ID" value="MBP1990637.1"/>
    <property type="molecule type" value="Genomic_DNA"/>
</dbReference>